<dbReference type="InterPro" id="IPR000835">
    <property type="entry name" value="HTH_MarR-typ"/>
</dbReference>
<sequence>MTKQHRREHADKPDLVLRAISLMRQVASAINEWQRTKVKGGFTVHQALVLHYLVNHGDTTPSDLADWMHVTRGSVTPAIQRLSSLGLVKRRTDENDARKQWLTATPEARDIATQVEAQALHPVLSTFQDWSDPALRQFCDNLERILSIPFLGNRP</sequence>
<evidence type="ECO:0000256" key="2">
    <source>
        <dbReference type="ARBA" id="ARBA00023125"/>
    </source>
</evidence>
<accession>A0A060HFY5</accession>
<keyword evidence="6" id="KW-1185">Reference proteome</keyword>
<keyword evidence="2" id="KW-0238">DNA-binding</keyword>
<dbReference type="SMART" id="SM00347">
    <property type="entry name" value="HTH_MARR"/>
    <property type="match status" value="1"/>
</dbReference>
<dbReference type="HOGENOM" id="CLU_1691597_0_0_2"/>
<dbReference type="EMBL" id="CP007536">
    <property type="protein sequence ID" value="AIC15519.1"/>
    <property type="molecule type" value="Genomic_DNA"/>
</dbReference>
<dbReference type="SUPFAM" id="SSF46785">
    <property type="entry name" value="Winged helix' DNA-binding domain"/>
    <property type="match status" value="1"/>
</dbReference>
<dbReference type="InterPro" id="IPR036390">
    <property type="entry name" value="WH_DNA-bd_sf"/>
</dbReference>
<dbReference type="KEGG" id="nvn:NVIE_012830"/>
<dbReference type="GeneID" id="74946545"/>
<keyword evidence="1" id="KW-0805">Transcription regulation</keyword>
<proteinExistence type="predicted"/>
<dbReference type="Pfam" id="PF12802">
    <property type="entry name" value="MarR_2"/>
    <property type="match status" value="1"/>
</dbReference>
<name>A0A060HFY5_9ARCH</name>
<evidence type="ECO:0000313" key="5">
    <source>
        <dbReference type="EMBL" id="AIC15519.1"/>
    </source>
</evidence>
<feature type="domain" description="HTH marR-type" evidence="4">
    <location>
        <begin position="12"/>
        <end position="147"/>
    </location>
</feature>
<protein>
    <recommendedName>
        <fullName evidence="4">HTH marR-type domain-containing protein</fullName>
    </recommendedName>
</protein>
<reference evidence="5 6" key="1">
    <citation type="journal article" date="2014" name="Int. J. Syst. Evol. Microbiol.">
        <title>Nitrososphaera viennensis gen. nov., sp. nov., an aerobic and mesophilic, ammonia-oxidizing archaeon from soil and a member of the archaeal phylum Thaumarchaeota.</title>
        <authorList>
            <person name="Stieglmeier M."/>
            <person name="Klingl A."/>
            <person name="Alves R.J."/>
            <person name="Rittmann S.K."/>
            <person name="Melcher M."/>
            <person name="Leisch N."/>
            <person name="Schleper C."/>
        </authorList>
    </citation>
    <scope>NUCLEOTIDE SEQUENCE [LARGE SCALE GENOMIC DNA]</scope>
    <source>
        <strain evidence="5">EN76</strain>
    </source>
</reference>
<dbReference type="GO" id="GO:0003700">
    <property type="term" value="F:DNA-binding transcription factor activity"/>
    <property type="evidence" value="ECO:0007669"/>
    <property type="project" value="InterPro"/>
</dbReference>
<evidence type="ECO:0000313" key="6">
    <source>
        <dbReference type="Proteomes" id="UP000027093"/>
    </source>
</evidence>
<dbReference type="STRING" id="926571.NVIE_012830"/>
<dbReference type="Gene3D" id="1.10.10.10">
    <property type="entry name" value="Winged helix-like DNA-binding domain superfamily/Winged helix DNA-binding domain"/>
    <property type="match status" value="1"/>
</dbReference>
<evidence type="ECO:0000256" key="3">
    <source>
        <dbReference type="ARBA" id="ARBA00023163"/>
    </source>
</evidence>
<dbReference type="RefSeq" id="WP_075054507.1">
    <property type="nucleotide sequence ID" value="NZ_CP007536.1"/>
</dbReference>
<dbReference type="PANTHER" id="PTHR42756:SF1">
    <property type="entry name" value="TRANSCRIPTIONAL REPRESSOR OF EMRAB OPERON"/>
    <property type="match status" value="1"/>
</dbReference>
<dbReference type="PROSITE" id="PS50995">
    <property type="entry name" value="HTH_MARR_2"/>
    <property type="match status" value="1"/>
</dbReference>
<organism evidence="5 6">
    <name type="scientific">Nitrososphaera viennensis EN76</name>
    <dbReference type="NCBI Taxonomy" id="926571"/>
    <lineage>
        <taxon>Archaea</taxon>
        <taxon>Nitrososphaerota</taxon>
        <taxon>Nitrososphaeria</taxon>
        <taxon>Nitrososphaerales</taxon>
        <taxon>Nitrososphaeraceae</taxon>
        <taxon>Nitrososphaera</taxon>
    </lineage>
</organism>
<dbReference type="PANTHER" id="PTHR42756">
    <property type="entry name" value="TRANSCRIPTIONAL REGULATOR, MARR"/>
    <property type="match status" value="1"/>
</dbReference>
<dbReference type="Proteomes" id="UP000027093">
    <property type="component" value="Chromosome"/>
</dbReference>
<dbReference type="AlphaFoldDB" id="A0A060HFY5"/>
<dbReference type="InterPro" id="IPR036388">
    <property type="entry name" value="WH-like_DNA-bd_sf"/>
</dbReference>
<gene>
    <name evidence="5" type="ORF">NVIE_012830</name>
</gene>
<keyword evidence="3" id="KW-0804">Transcription</keyword>
<evidence type="ECO:0000256" key="1">
    <source>
        <dbReference type="ARBA" id="ARBA00023015"/>
    </source>
</evidence>
<evidence type="ECO:0000259" key="4">
    <source>
        <dbReference type="PROSITE" id="PS50995"/>
    </source>
</evidence>
<dbReference type="GO" id="GO:0003677">
    <property type="term" value="F:DNA binding"/>
    <property type="evidence" value="ECO:0007669"/>
    <property type="project" value="UniProtKB-KW"/>
</dbReference>